<dbReference type="PANTHER" id="PTHR48222">
    <property type="entry name" value="PROTEINASE INHIBITOR, PROPEPTIDE"/>
    <property type="match status" value="1"/>
</dbReference>
<dbReference type="Gene3D" id="3.30.70.80">
    <property type="entry name" value="Peptidase S8 propeptide/proteinase inhibitor I9"/>
    <property type="match status" value="1"/>
</dbReference>
<dbReference type="AlphaFoldDB" id="A0A1D1ZHA1"/>
<dbReference type="Pfam" id="PF05922">
    <property type="entry name" value="Inhibitor_I9"/>
    <property type="match status" value="1"/>
</dbReference>
<dbReference type="InterPro" id="IPR037045">
    <property type="entry name" value="S8pro/Inhibitor_I9_sf"/>
</dbReference>
<organism evidence="4">
    <name type="scientific">Anthurium amnicola</name>
    <dbReference type="NCBI Taxonomy" id="1678845"/>
    <lineage>
        <taxon>Eukaryota</taxon>
        <taxon>Viridiplantae</taxon>
        <taxon>Streptophyta</taxon>
        <taxon>Embryophyta</taxon>
        <taxon>Tracheophyta</taxon>
        <taxon>Spermatophyta</taxon>
        <taxon>Magnoliopsida</taxon>
        <taxon>Liliopsida</taxon>
        <taxon>Araceae</taxon>
        <taxon>Pothoideae</taxon>
        <taxon>Potheae</taxon>
        <taxon>Anthurium</taxon>
    </lineage>
</organism>
<feature type="domain" description="Inhibitor I9" evidence="2">
    <location>
        <begin position="91"/>
        <end position="164"/>
    </location>
</feature>
<feature type="compositionally biased region" description="Low complexity" evidence="1">
    <location>
        <begin position="48"/>
        <end position="62"/>
    </location>
</feature>
<proteinExistence type="predicted"/>
<dbReference type="EMBL" id="GDJX01027555">
    <property type="protein sequence ID" value="JAT40381.1"/>
    <property type="molecule type" value="Transcribed_RNA"/>
</dbReference>
<dbReference type="InterPro" id="IPR010259">
    <property type="entry name" value="S8pro/Inhibitor_I9"/>
</dbReference>
<evidence type="ECO:0000259" key="2">
    <source>
        <dbReference type="Pfam" id="PF05922"/>
    </source>
</evidence>
<name>A0A1D1ZHA1_9ARAE</name>
<evidence type="ECO:0000256" key="1">
    <source>
        <dbReference type="SAM" id="MobiDB-lite"/>
    </source>
</evidence>
<accession>A0A1D1ZHA1</accession>
<sequence length="222" mass="23187">MGAGRGGRLHAVAAAAAAAMRASGRGRGSRRSGSPADLEANLGGGGRSAVWRGRAAAAGGSQSDRRSCKVNEQHEQETGRLISDSPVPQLYIVCMDEKEDEDPNVLTALHYDTLSSVLGSKVLAWGSLLYSYKYGFSGFAAMLTDSQAKRVAGMPGVLGVEQSGTGQMATTRSCDFLGLTSNPCPSELLRKAKLGDGVIIGGIDTEDPISKKEALHQDSTEE</sequence>
<dbReference type="EMBL" id="GDJX01001560">
    <property type="protein sequence ID" value="JAT66376.1"/>
    <property type="molecule type" value="Transcribed_RNA"/>
</dbReference>
<gene>
    <name evidence="4" type="primary">CUCM1_24</name>
    <name evidence="3" type="synonym">CUCM1_1</name>
    <name evidence="4" type="ORF">g.113464</name>
    <name evidence="3" type="ORF">g.113466</name>
</gene>
<evidence type="ECO:0000313" key="3">
    <source>
        <dbReference type="EMBL" id="JAT40381.1"/>
    </source>
</evidence>
<feature type="region of interest" description="Disordered" evidence="1">
    <location>
        <begin position="18"/>
        <end position="80"/>
    </location>
</feature>
<feature type="compositionally biased region" description="Basic and acidic residues" evidence="1">
    <location>
        <begin position="63"/>
        <end position="78"/>
    </location>
</feature>
<dbReference type="PANTHER" id="PTHR48222:SF4">
    <property type="entry name" value="PROTEINASE INHIBITOR, PROPEPTIDE"/>
    <property type="match status" value="1"/>
</dbReference>
<evidence type="ECO:0000313" key="4">
    <source>
        <dbReference type="EMBL" id="JAT66376.1"/>
    </source>
</evidence>
<reference evidence="4" key="1">
    <citation type="submission" date="2015-07" db="EMBL/GenBank/DDBJ databases">
        <title>Transcriptome Assembly of Anthurium amnicola.</title>
        <authorList>
            <person name="Suzuki J."/>
        </authorList>
    </citation>
    <scope>NUCLEOTIDE SEQUENCE</scope>
</reference>
<protein>
    <submittedName>
        <fullName evidence="4">Cucumisin</fullName>
    </submittedName>
</protein>